<keyword evidence="2" id="KW-0802">TPR repeat</keyword>
<evidence type="ECO:0000256" key="2">
    <source>
        <dbReference type="ARBA" id="ARBA00022803"/>
    </source>
</evidence>
<comment type="similarity">
    <text evidence="3">Belongs to the TTC27 family.</text>
</comment>
<dbReference type="InterPro" id="IPR019734">
    <property type="entry name" value="TPR_rpt"/>
</dbReference>
<feature type="coiled-coil region" evidence="4">
    <location>
        <begin position="765"/>
        <end position="792"/>
    </location>
</feature>
<dbReference type="RefSeq" id="XP_015601628.1">
    <property type="nucleotide sequence ID" value="XM_015746142.2"/>
</dbReference>
<name>A0AAJ7FPA1_CEPCN</name>
<dbReference type="GeneID" id="107270816"/>
<reference evidence="6" key="1">
    <citation type="submission" date="2025-08" db="UniProtKB">
        <authorList>
            <consortium name="RefSeq"/>
        </authorList>
    </citation>
    <scope>IDENTIFICATION</scope>
</reference>
<dbReference type="Gene3D" id="1.25.40.10">
    <property type="entry name" value="Tetratricopeptide repeat domain"/>
    <property type="match status" value="1"/>
</dbReference>
<evidence type="ECO:0000256" key="3">
    <source>
        <dbReference type="ARBA" id="ARBA00024020"/>
    </source>
</evidence>
<dbReference type="PANTHER" id="PTHR16193">
    <property type="entry name" value="TETRATRICOPEPTIDE REPEAT PROTEIN 27"/>
    <property type="match status" value="1"/>
</dbReference>
<evidence type="ECO:0000313" key="6">
    <source>
        <dbReference type="RefSeq" id="XP_015601628.1"/>
    </source>
</evidence>
<dbReference type="AlphaFoldDB" id="A0AAJ7FPA1"/>
<accession>A0AAJ7FPA1</accession>
<evidence type="ECO:0000313" key="5">
    <source>
        <dbReference type="Proteomes" id="UP000694920"/>
    </source>
</evidence>
<keyword evidence="1" id="KW-0677">Repeat</keyword>
<evidence type="ECO:0000256" key="1">
    <source>
        <dbReference type="ARBA" id="ARBA00022737"/>
    </source>
</evidence>
<dbReference type="PANTHER" id="PTHR16193:SF0">
    <property type="entry name" value="TETRATRICOPEPTIDE REPEAT PROTEIN 27"/>
    <property type="match status" value="1"/>
</dbReference>
<dbReference type="InterPro" id="IPR044244">
    <property type="entry name" value="TTC27/Emw1"/>
</dbReference>
<dbReference type="SMART" id="SM00028">
    <property type="entry name" value="TPR"/>
    <property type="match status" value="4"/>
</dbReference>
<proteinExistence type="inferred from homology"/>
<dbReference type="Proteomes" id="UP000694920">
    <property type="component" value="Unplaced"/>
</dbReference>
<dbReference type="InterPro" id="IPR011990">
    <property type="entry name" value="TPR-like_helical_dom_sf"/>
</dbReference>
<dbReference type="SUPFAM" id="SSF48452">
    <property type="entry name" value="TPR-like"/>
    <property type="match status" value="1"/>
</dbReference>
<dbReference type="KEGG" id="ccin:107270816"/>
<gene>
    <name evidence="6" type="primary">LOC107270816</name>
</gene>
<organism evidence="5 6">
    <name type="scientific">Cephus cinctus</name>
    <name type="common">Wheat stem sawfly</name>
    <dbReference type="NCBI Taxonomy" id="211228"/>
    <lineage>
        <taxon>Eukaryota</taxon>
        <taxon>Metazoa</taxon>
        <taxon>Ecdysozoa</taxon>
        <taxon>Arthropoda</taxon>
        <taxon>Hexapoda</taxon>
        <taxon>Insecta</taxon>
        <taxon>Pterygota</taxon>
        <taxon>Neoptera</taxon>
        <taxon>Endopterygota</taxon>
        <taxon>Hymenoptera</taxon>
        <taxon>Cephoidea</taxon>
        <taxon>Cephidae</taxon>
        <taxon>Cephus</taxon>
    </lineage>
</organism>
<sequence length="793" mass="92021">MDFKDRETEKQLERVLLINYSTSKDDNLPSIVKAILAAEYAQTLNSEFCLEHIKPLVGNKDFKKSILNAIQAESELHFNWLCTGIASILYFVQNNWTGPEVKDDINWLSVIRNNVLQELSLNDQCNENMSKPELLHLAKTIFSSKDLQNVFESSLWWLFRANLLHSTILEELSAVLFDETESLILKIVEQDILQDTFLKTLFHLEATHFYLTYKRIQNSEHYLKIANDVAMLRMELVGAMGKRTKYQQEEKAQLFLKIKVNKELFPSRECKDLPKALELNDDLRLERIEFSESVEKVNLNALEEAIILATHFQIKISLPKDKLTDEEIIPYLTTIIENTRNWSLKMSSLCQRCLLESNHKRTIERSMSQIEYLIEQLNNTQTAYKMDLFFASGMKPIWQYKHMLADLMLNVGMVKGALELYLNLYLWEDVIVCYTILELKHKAAEIIRQQISKKPTVKLWCLLGDATQDTDCYETAWQLSGKKSSRVQRHWGLYYFAMKHYDEAVPHLKQSVELNNIQENVWIRLGFAALQIEDWKLAATAYRRYCELEQTSFEAWNNLAKACIKLGDKSRAWRALQDAVKCNYDRWEIWDNLMVVSIDLGHFSEVIRCYHRILEIKGSHTDVQVLRILTKAVVDDIKDAEGNSSRRLLQRTLELFGHLTSCVPNNSDIWRLYAELSAAKKTELDDQKAAQYLQRAYRCAVSDPRWFQTADGTQSVLDLSLALADDYLSCSRNCTAVQKRAMLGSAKLSLQSVVKKVRDQELINQTEISKSIEEIEERLNEIVKELAIINTMN</sequence>
<protein>
    <submittedName>
        <fullName evidence="6">Tetratricopeptide repeat protein 27</fullName>
    </submittedName>
</protein>
<keyword evidence="4" id="KW-0175">Coiled coil</keyword>
<evidence type="ECO:0000256" key="4">
    <source>
        <dbReference type="SAM" id="Coils"/>
    </source>
</evidence>
<keyword evidence="5" id="KW-1185">Reference proteome</keyword>